<feature type="domain" description="RNA polymerase sigma-70 region 4" evidence="7">
    <location>
        <begin position="196"/>
        <end position="243"/>
    </location>
</feature>
<evidence type="ECO:0000259" key="5">
    <source>
        <dbReference type="Pfam" id="PF04539"/>
    </source>
</evidence>
<dbReference type="InterPro" id="IPR007627">
    <property type="entry name" value="RNA_pol_sigma70_r2"/>
</dbReference>
<reference evidence="8 9" key="1">
    <citation type="submission" date="2022-08" db="EMBL/GenBank/DDBJ databases">
        <title>Bacterial and archaeal communities from various locations to study Microbial Dark Matter (Phase II).</title>
        <authorList>
            <person name="Stepanauskas R."/>
        </authorList>
    </citation>
    <scope>NUCLEOTIDE SEQUENCE [LARGE SCALE GENOMIC DNA]</scope>
    <source>
        <strain evidence="8 9">PD1</strain>
    </source>
</reference>
<keyword evidence="9" id="KW-1185">Reference proteome</keyword>
<feature type="domain" description="RNA polymerase sigma-70 region 2" evidence="6">
    <location>
        <begin position="30"/>
        <end position="98"/>
    </location>
</feature>
<evidence type="ECO:0000256" key="2">
    <source>
        <dbReference type="ARBA" id="ARBA00023082"/>
    </source>
</evidence>
<dbReference type="InterPro" id="IPR013325">
    <property type="entry name" value="RNA_pol_sigma_r2"/>
</dbReference>
<sequence length="268" mass="31983">MAAQERDRGKEREKFRLYRKTRDERLREELINEYRPLAEYIARQFADSGEPLEDLTQYALIGLIKAIEGYDPDRGVEFTTYAWYQIRGEVSHYLRDQGKLISEPAWLQEARIKIERARNKLRQTLKREPNFEELVQEAGLKPEVVRRVLETEQLFKVAPLDETPEEEEEGVTDLERLVVEGEQVDIEQRYFVRRAVEQLPELHRKVIEWLFWEDLTMTEIARLLGVSVTYVSYLYRQAIERLRRILGVSSSEPPSRKKRRRRKSKEQS</sequence>
<dbReference type="EMBL" id="JANUCP010000005">
    <property type="protein sequence ID" value="MCS3920363.1"/>
    <property type="molecule type" value="Genomic_DNA"/>
</dbReference>
<dbReference type="Pfam" id="PF04545">
    <property type="entry name" value="Sigma70_r4"/>
    <property type="match status" value="1"/>
</dbReference>
<dbReference type="Gene3D" id="1.20.120.1810">
    <property type="match status" value="1"/>
</dbReference>
<proteinExistence type="predicted"/>
<dbReference type="InterPro" id="IPR014284">
    <property type="entry name" value="RNA_pol_sigma-70_dom"/>
</dbReference>
<evidence type="ECO:0000313" key="8">
    <source>
        <dbReference type="EMBL" id="MCS3920363.1"/>
    </source>
</evidence>
<evidence type="ECO:0000259" key="7">
    <source>
        <dbReference type="Pfam" id="PF04545"/>
    </source>
</evidence>
<dbReference type="NCBIfam" id="TIGR02937">
    <property type="entry name" value="sigma70-ECF"/>
    <property type="match status" value="1"/>
</dbReference>
<dbReference type="InterPro" id="IPR013324">
    <property type="entry name" value="RNA_pol_sigma_r3/r4-like"/>
</dbReference>
<dbReference type="PANTHER" id="PTHR30385:SF4">
    <property type="entry name" value="RNA POLYMERASE SIGMA-E FACTOR"/>
    <property type="match status" value="1"/>
</dbReference>
<keyword evidence="3" id="KW-0238">DNA-binding</keyword>
<dbReference type="Pfam" id="PF04539">
    <property type="entry name" value="Sigma70_r3"/>
    <property type="match status" value="1"/>
</dbReference>
<evidence type="ECO:0000259" key="6">
    <source>
        <dbReference type="Pfam" id="PF04542"/>
    </source>
</evidence>
<dbReference type="InterPro" id="IPR007624">
    <property type="entry name" value="RNA_pol_sigma70_r3"/>
</dbReference>
<comment type="caution">
    <text evidence="8">The sequence shown here is derived from an EMBL/GenBank/DDBJ whole genome shotgun (WGS) entry which is preliminary data.</text>
</comment>
<dbReference type="Gene3D" id="1.10.10.10">
    <property type="entry name" value="Winged helix-like DNA-binding domain superfamily/Winged helix DNA-binding domain"/>
    <property type="match status" value="2"/>
</dbReference>
<feature type="domain" description="RNA polymerase sigma-70 region 3" evidence="5">
    <location>
        <begin position="109"/>
        <end position="153"/>
    </location>
</feature>
<accession>A0ABT2EQX1</accession>
<dbReference type="InterPro" id="IPR000943">
    <property type="entry name" value="RNA_pol_sigma70"/>
</dbReference>
<dbReference type="RefSeq" id="WP_259099272.1">
    <property type="nucleotide sequence ID" value="NZ_CP130454.1"/>
</dbReference>
<organism evidence="8 9">
    <name type="scientific">Candidatus Fervidibacter sacchari</name>
    <dbReference type="NCBI Taxonomy" id="1448929"/>
    <lineage>
        <taxon>Bacteria</taxon>
        <taxon>Candidatus Fervidibacterota</taxon>
        <taxon>Candidatus Fervidibacter</taxon>
    </lineage>
</organism>
<evidence type="ECO:0000313" key="9">
    <source>
        <dbReference type="Proteomes" id="UP001204798"/>
    </source>
</evidence>
<dbReference type="SUPFAM" id="SSF88946">
    <property type="entry name" value="Sigma2 domain of RNA polymerase sigma factors"/>
    <property type="match status" value="1"/>
</dbReference>
<gene>
    <name evidence="8" type="ORF">M2350_002792</name>
</gene>
<evidence type="ECO:0000256" key="1">
    <source>
        <dbReference type="ARBA" id="ARBA00023015"/>
    </source>
</evidence>
<dbReference type="Pfam" id="PF04542">
    <property type="entry name" value="Sigma70_r2"/>
    <property type="match status" value="1"/>
</dbReference>
<dbReference type="InterPro" id="IPR036388">
    <property type="entry name" value="WH-like_DNA-bd_sf"/>
</dbReference>
<protein>
    <submittedName>
        <fullName evidence="8">RNA polymerase sigma-B factor</fullName>
    </submittedName>
</protein>
<keyword evidence="2" id="KW-0731">Sigma factor</keyword>
<dbReference type="PANTHER" id="PTHR30385">
    <property type="entry name" value="SIGMA FACTOR F FLAGELLAR"/>
    <property type="match status" value="1"/>
</dbReference>
<dbReference type="Proteomes" id="UP001204798">
    <property type="component" value="Unassembled WGS sequence"/>
</dbReference>
<keyword evidence="4" id="KW-0804">Transcription</keyword>
<dbReference type="CDD" id="cd06171">
    <property type="entry name" value="Sigma70_r4"/>
    <property type="match status" value="1"/>
</dbReference>
<evidence type="ECO:0000256" key="3">
    <source>
        <dbReference type="ARBA" id="ARBA00023125"/>
    </source>
</evidence>
<name>A0ABT2EQX1_9BACT</name>
<dbReference type="SUPFAM" id="SSF88659">
    <property type="entry name" value="Sigma3 and sigma4 domains of RNA polymerase sigma factors"/>
    <property type="match status" value="2"/>
</dbReference>
<dbReference type="PRINTS" id="PR00046">
    <property type="entry name" value="SIGMA70FCT"/>
</dbReference>
<keyword evidence="1" id="KW-0805">Transcription regulation</keyword>
<dbReference type="InterPro" id="IPR007630">
    <property type="entry name" value="RNA_pol_sigma70_r4"/>
</dbReference>
<evidence type="ECO:0000256" key="4">
    <source>
        <dbReference type="ARBA" id="ARBA00023163"/>
    </source>
</evidence>